<dbReference type="RefSeq" id="WP_027382097.1">
    <property type="nucleotide sequence ID" value="NZ_FSRK01000001.1"/>
</dbReference>
<reference evidence="2" key="1">
    <citation type="submission" date="2016-11" db="EMBL/GenBank/DDBJ databases">
        <authorList>
            <person name="Varghese N."/>
            <person name="Submissions S."/>
        </authorList>
    </citation>
    <scope>NUCLEOTIDE SEQUENCE [LARGE SCALE GENOMIC DNA]</scope>
    <source>
        <strain evidence="2">DSM 27623</strain>
    </source>
</reference>
<protein>
    <submittedName>
        <fullName evidence="1">Uncharacterized protein</fullName>
    </submittedName>
</protein>
<accession>A0A1N6FLX5</accession>
<keyword evidence="2" id="KW-1185">Reference proteome</keyword>
<name>A0A1N6FLX5_9FLAO</name>
<organism evidence="1 2">
    <name type="scientific">Epilithonimonas zeae</name>
    <dbReference type="NCBI Taxonomy" id="1416779"/>
    <lineage>
        <taxon>Bacteria</taxon>
        <taxon>Pseudomonadati</taxon>
        <taxon>Bacteroidota</taxon>
        <taxon>Flavobacteriia</taxon>
        <taxon>Flavobacteriales</taxon>
        <taxon>Weeksellaceae</taxon>
        <taxon>Chryseobacterium group</taxon>
        <taxon>Epilithonimonas</taxon>
    </lineage>
</organism>
<dbReference type="Proteomes" id="UP000185207">
    <property type="component" value="Unassembled WGS sequence"/>
</dbReference>
<gene>
    <name evidence="1" type="ORF">SAMN05444409_1350</name>
</gene>
<sequence>MKIIILPKDISEDLLNYDISEINSNELDIILTELKEIDNSVEISTVNFGRGADWILILATLSSITSIISLGDKLEKGIDGWIKIGKRISKIFHNSDKVYIDEDVAKIMAISHISKNYDIKSIKLIDNHTTFLVDFSNWFKRENKQDLTSKPFNIYNFTFELNSERTISLSVKSNGEIIEILDIEIETLNNIL</sequence>
<evidence type="ECO:0000313" key="2">
    <source>
        <dbReference type="Proteomes" id="UP000185207"/>
    </source>
</evidence>
<evidence type="ECO:0000313" key="1">
    <source>
        <dbReference type="EMBL" id="SIN96268.1"/>
    </source>
</evidence>
<dbReference type="AlphaFoldDB" id="A0A1N6FLX5"/>
<dbReference type="OrthoDB" id="1432554at2"/>
<proteinExistence type="predicted"/>
<dbReference type="EMBL" id="FSRK01000001">
    <property type="protein sequence ID" value="SIN96268.1"/>
    <property type="molecule type" value="Genomic_DNA"/>
</dbReference>